<evidence type="ECO:0000259" key="2">
    <source>
        <dbReference type="Pfam" id="PF11845"/>
    </source>
</evidence>
<dbReference type="InterPro" id="IPR021796">
    <property type="entry name" value="Tll0287-like_dom"/>
</dbReference>
<accession>A0A5C6AJ48</accession>
<organism evidence="3 4">
    <name type="scientific">Botrimarina colliarenosi</name>
    <dbReference type="NCBI Taxonomy" id="2528001"/>
    <lineage>
        <taxon>Bacteria</taxon>
        <taxon>Pseudomonadati</taxon>
        <taxon>Planctomycetota</taxon>
        <taxon>Planctomycetia</taxon>
        <taxon>Pirellulales</taxon>
        <taxon>Lacipirellulaceae</taxon>
        <taxon>Botrimarina</taxon>
    </lineage>
</organism>
<name>A0A5C6AJ48_9BACT</name>
<gene>
    <name evidence="3" type="ORF">Pla108_00240</name>
</gene>
<sequence precursor="true">MRFTPLPFARFVPLWCAASVFALAPLLADHSSGAEAIPDKAPTTGTPVDEALQRTRKQVRMIDGIYKHGIVLITENYVTEDTDMPAGVAFKKLFEAAKDNGWHEVRLIDATGEPYNDENSPLPGFEQRAVDVIKKGEAYYDEVFTEDGKRYLRAATAIPVVLPKCVMCHPHYEDAAPGAAIGVLGYKSLIE</sequence>
<proteinExistence type="predicted"/>
<dbReference type="AlphaFoldDB" id="A0A5C6AJ48"/>
<reference evidence="3 4" key="1">
    <citation type="submission" date="2019-02" db="EMBL/GenBank/DDBJ databases">
        <title>Deep-cultivation of Planctomycetes and their phenomic and genomic characterization uncovers novel biology.</title>
        <authorList>
            <person name="Wiegand S."/>
            <person name="Jogler M."/>
            <person name="Boedeker C."/>
            <person name="Pinto D."/>
            <person name="Vollmers J."/>
            <person name="Rivas-Marin E."/>
            <person name="Kohn T."/>
            <person name="Peeters S.H."/>
            <person name="Heuer A."/>
            <person name="Rast P."/>
            <person name="Oberbeckmann S."/>
            <person name="Bunk B."/>
            <person name="Jeske O."/>
            <person name="Meyerdierks A."/>
            <person name="Storesund J.E."/>
            <person name="Kallscheuer N."/>
            <person name="Luecker S."/>
            <person name="Lage O.M."/>
            <person name="Pohl T."/>
            <person name="Merkel B.J."/>
            <person name="Hornburger P."/>
            <person name="Mueller R.-W."/>
            <person name="Bruemmer F."/>
            <person name="Labrenz M."/>
            <person name="Spormann A.M."/>
            <person name="Op Den Camp H."/>
            <person name="Overmann J."/>
            <person name="Amann R."/>
            <person name="Jetten M.S.M."/>
            <person name="Mascher T."/>
            <person name="Medema M.H."/>
            <person name="Devos D.P."/>
            <person name="Kaster A.-K."/>
            <person name="Ovreas L."/>
            <person name="Rohde M."/>
            <person name="Galperin M.Y."/>
            <person name="Jogler C."/>
        </authorList>
    </citation>
    <scope>NUCLEOTIDE SEQUENCE [LARGE SCALE GENOMIC DNA]</scope>
    <source>
        <strain evidence="3 4">Pla108</strain>
    </source>
</reference>
<keyword evidence="1" id="KW-0732">Signal</keyword>
<keyword evidence="4" id="KW-1185">Reference proteome</keyword>
<dbReference type="Proteomes" id="UP000317421">
    <property type="component" value="Unassembled WGS sequence"/>
</dbReference>
<dbReference type="Pfam" id="PF11845">
    <property type="entry name" value="Tll0287-like"/>
    <property type="match status" value="1"/>
</dbReference>
<feature type="domain" description="Tll0287-like" evidence="2">
    <location>
        <begin position="74"/>
        <end position="177"/>
    </location>
</feature>
<dbReference type="OrthoDB" id="5568461at2"/>
<comment type="caution">
    <text evidence="3">The sequence shown here is derived from an EMBL/GenBank/DDBJ whole genome shotgun (WGS) entry which is preliminary data.</text>
</comment>
<dbReference type="RefSeq" id="WP_146441268.1">
    <property type="nucleotide sequence ID" value="NZ_SJPR01000001.1"/>
</dbReference>
<feature type="chain" id="PRO_5022715359" description="Tll0287-like domain-containing protein" evidence="1">
    <location>
        <begin position="25"/>
        <end position="191"/>
    </location>
</feature>
<evidence type="ECO:0000313" key="4">
    <source>
        <dbReference type="Proteomes" id="UP000317421"/>
    </source>
</evidence>
<feature type="signal peptide" evidence="1">
    <location>
        <begin position="1"/>
        <end position="24"/>
    </location>
</feature>
<evidence type="ECO:0000256" key="1">
    <source>
        <dbReference type="SAM" id="SignalP"/>
    </source>
</evidence>
<dbReference type="EMBL" id="SJPR01000001">
    <property type="protein sequence ID" value="TWT99091.1"/>
    <property type="molecule type" value="Genomic_DNA"/>
</dbReference>
<protein>
    <recommendedName>
        <fullName evidence="2">Tll0287-like domain-containing protein</fullName>
    </recommendedName>
</protein>
<evidence type="ECO:0000313" key="3">
    <source>
        <dbReference type="EMBL" id="TWT99091.1"/>
    </source>
</evidence>